<dbReference type="Proteomes" id="UP000033661">
    <property type="component" value="Unassembled WGS sequence"/>
</dbReference>
<proteinExistence type="predicted"/>
<reference evidence="1 2" key="1">
    <citation type="submission" date="2015-02" db="EMBL/GenBank/DDBJ databases">
        <title>Genome Sequencing of Rickettsiales.</title>
        <authorList>
            <person name="Daugherty S.C."/>
            <person name="Su Q."/>
            <person name="Abolude K."/>
            <person name="Beier-Sexton M."/>
            <person name="Carlyon J.A."/>
            <person name="Carter R."/>
            <person name="Day N.P."/>
            <person name="Dumler S.J."/>
            <person name="Dyachenko V."/>
            <person name="Godinez A."/>
            <person name="Kurtti T.J."/>
            <person name="Lichay M."/>
            <person name="Mullins K.E."/>
            <person name="Ott S."/>
            <person name="Pappas-Brown V."/>
            <person name="Paris D.H."/>
            <person name="Patel P."/>
            <person name="Richards A.L."/>
            <person name="Sadzewicz L."/>
            <person name="Sears K."/>
            <person name="Seidman D."/>
            <person name="Sengamalay N."/>
            <person name="Stenos J."/>
            <person name="Tallon L.J."/>
            <person name="Vincent G."/>
            <person name="Fraser C.M."/>
            <person name="Munderloh U."/>
            <person name="Dunning-Hotopp J.C."/>
        </authorList>
    </citation>
    <scope>NUCLEOTIDE SEQUENCE [LARGE SCALE GENOMIC DNA]</scope>
    <source>
        <strain evidence="1 2">RML An4</strain>
    </source>
</reference>
<organism evidence="1 2">
    <name type="scientific">Rickettsia bellii str. RML An4</name>
    <dbReference type="NCBI Taxonomy" id="1359193"/>
    <lineage>
        <taxon>Bacteria</taxon>
        <taxon>Pseudomonadati</taxon>
        <taxon>Pseudomonadota</taxon>
        <taxon>Alphaproteobacteria</taxon>
        <taxon>Rickettsiales</taxon>
        <taxon>Rickettsiaceae</taxon>
        <taxon>Rickettsieae</taxon>
        <taxon>Rickettsia</taxon>
        <taxon>belli group</taxon>
    </lineage>
</organism>
<evidence type="ECO:0000313" key="2">
    <source>
        <dbReference type="Proteomes" id="UP000033661"/>
    </source>
</evidence>
<accession>A0A0F3QDN7</accession>
<protein>
    <submittedName>
        <fullName evidence="1">Uncharacterized protein</fullName>
    </submittedName>
</protein>
<dbReference type="EMBL" id="LAOI01000001">
    <property type="protein sequence ID" value="KJV90638.1"/>
    <property type="molecule type" value="Genomic_DNA"/>
</dbReference>
<comment type="caution">
    <text evidence="1">The sequence shown here is derived from an EMBL/GenBank/DDBJ whole genome shotgun (WGS) entry which is preliminary data.</text>
</comment>
<dbReference type="AlphaFoldDB" id="A0A0F3QDN7"/>
<evidence type="ECO:0000313" key="1">
    <source>
        <dbReference type="EMBL" id="KJV90638.1"/>
    </source>
</evidence>
<gene>
    <name evidence="1" type="ORF">RBEAN4_1646</name>
</gene>
<keyword evidence="2" id="KW-1185">Reference proteome</keyword>
<dbReference type="RefSeq" id="WP_143549743.1">
    <property type="nucleotide sequence ID" value="NZ_LAOI01000001.1"/>
</dbReference>
<name>A0A0F3QDN7_RICBE</name>
<sequence length="73" mass="8371">MNEIITNTNELINDISVLINNAKVRIAIKANAEMTMLYTFDISIFGKLNFRIRLCSRTICTLRRLTAYLTSKS</sequence>